<dbReference type="EMBL" id="KZ308819">
    <property type="protein sequence ID" value="KAG8234494.1"/>
    <property type="molecule type" value="Genomic_DNA"/>
</dbReference>
<dbReference type="InterPro" id="IPR001584">
    <property type="entry name" value="Integrase_cat-core"/>
</dbReference>
<dbReference type="GO" id="GO:0015074">
    <property type="term" value="P:DNA integration"/>
    <property type="evidence" value="ECO:0007669"/>
    <property type="project" value="InterPro"/>
</dbReference>
<name>A0A8K0KHS8_LADFU</name>
<protein>
    <recommendedName>
        <fullName evidence="1">Integrase catalytic domain-containing protein</fullName>
    </recommendedName>
</protein>
<proteinExistence type="predicted"/>
<dbReference type="GO" id="GO:0003676">
    <property type="term" value="F:nucleic acid binding"/>
    <property type="evidence" value="ECO:0007669"/>
    <property type="project" value="InterPro"/>
</dbReference>
<sequence length="112" mass="12177">MTAAVMIEKMKETFTRHRISKELRRDSGPLFTAAEFRLFAQEYGFNLAHSSLGFTQSNGQAEACVKSSIATDGSQTAHYSPTCTSILGAKAAGLHWPSLETVAEKATGQKKH</sequence>
<gene>
    <name evidence="2" type="ORF">J437_LFUL014636</name>
</gene>
<dbReference type="OrthoDB" id="2286242at2759"/>
<dbReference type="SUPFAM" id="SSF53098">
    <property type="entry name" value="Ribonuclease H-like"/>
    <property type="match status" value="1"/>
</dbReference>
<evidence type="ECO:0000259" key="1">
    <source>
        <dbReference type="PROSITE" id="PS50994"/>
    </source>
</evidence>
<feature type="domain" description="Integrase catalytic" evidence="1">
    <location>
        <begin position="1"/>
        <end position="62"/>
    </location>
</feature>
<comment type="caution">
    <text evidence="2">The sequence shown here is derived from an EMBL/GenBank/DDBJ whole genome shotgun (WGS) entry which is preliminary data.</text>
</comment>
<dbReference type="InterPro" id="IPR012337">
    <property type="entry name" value="RNaseH-like_sf"/>
</dbReference>
<organism evidence="2 3">
    <name type="scientific">Ladona fulva</name>
    <name type="common">Scarce chaser dragonfly</name>
    <name type="synonym">Libellula fulva</name>
    <dbReference type="NCBI Taxonomy" id="123851"/>
    <lineage>
        <taxon>Eukaryota</taxon>
        <taxon>Metazoa</taxon>
        <taxon>Ecdysozoa</taxon>
        <taxon>Arthropoda</taxon>
        <taxon>Hexapoda</taxon>
        <taxon>Insecta</taxon>
        <taxon>Pterygota</taxon>
        <taxon>Palaeoptera</taxon>
        <taxon>Odonata</taxon>
        <taxon>Epiprocta</taxon>
        <taxon>Anisoptera</taxon>
        <taxon>Libelluloidea</taxon>
        <taxon>Libellulidae</taxon>
        <taxon>Ladona</taxon>
    </lineage>
</organism>
<dbReference type="InterPro" id="IPR036397">
    <property type="entry name" value="RNaseH_sf"/>
</dbReference>
<evidence type="ECO:0000313" key="3">
    <source>
        <dbReference type="Proteomes" id="UP000792457"/>
    </source>
</evidence>
<dbReference type="AlphaFoldDB" id="A0A8K0KHS8"/>
<dbReference type="Proteomes" id="UP000792457">
    <property type="component" value="Unassembled WGS sequence"/>
</dbReference>
<reference evidence="2" key="1">
    <citation type="submission" date="2013-04" db="EMBL/GenBank/DDBJ databases">
        <authorList>
            <person name="Qu J."/>
            <person name="Murali S.C."/>
            <person name="Bandaranaike D."/>
            <person name="Bellair M."/>
            <person name="Blankenburg K."/>
            <person name="Chao H."/>
            <person name="Dinh H."/>
            <person name="Doddapaneni H."/>
            <person name="Downs B."/>
            <person name="Dugan-Rocha S."/>
            <person name="Elkadiri S."/>
            <person name="Gnanaolivu R.D."/>
            <person name="Hernandez B."/>
            <person name="Javaid M."/>
            <person name="Jayaseelan J.C."/>
            <person name="Lee S."/>
            <person name="Li M."/>
            <person name="Ming W."/>
            <person name="Munidasa M."/>
            <person name="Muniz J."/>
            <person name="Nguyen L."/>
            <person name="Ongeri F."/>
            <person name="Osuji N."/>
            <person name="Pu L.-L."/>
            <person name="Puazo M."/>
            <person name="Qu C."/>
            <person name="Quiroz J."/>
            <person name="Raj R."/>
            <person name="Weissenberger G."/>
            <person name="Xin Y."/>
            <person name="Zou X."/>
            <person name="Han Y."/>
            <person name="Richards S."/>
            <person name="Worley K."/>
            <person name="Muzny D."/>
            <person name="Gibbs R."/>
        </authorList>
    </citation>
    <scope>NUCLEOTIDE SEQUENCE</scope>
    <source>
        <strain evidence="2">Sampled in the wild</strain>
    </source>
</reference>
<reference evidence="2" key="2">
    <citation type="submission" date="2017-10" db="EMBL/GenBank/DDBJ databases">
        <title>Ladona fulva Genome sequencing and assembly.</title>
        <authorList>
            <person name="Murali S."/>
            <person name="Richards S."/>
            <person name="Bandaranaike D."/>
            <person name="Bellair M."/>
            <person name="Blankenburg K."/>
            <person name="Chao H."/>
            <person name="Dinh H."/>
            <person name="Doddapaneni H."/>
            <person name="Dugan-Rocha S."/>
            <person name="Elkadiri S."/>
            <person name="Gnanaolivu R."/>
            <person name="Hernandez B."/>
            <person name="Skinner E."/>
            <person name="Javaid M."/>
            <person name="Lee S."/>
            <person name="Li M."/>
            <person name="Ming W."/>
            <person name="Munidasa M."/>
            <person name="Muniz J."/>
            <person name="Nguyen L."/>
            <person name="Hughes D."/>
            <person name="Osuji N."/>
            <person name="Pu L.-L."/>
            <person name="Puazo M."/>
            <person name="Qu C."/>
            <person name="Quiroz J."/>
            <person name="Raj R."/>
            <person name="Weissenberger G."/>
            <person name="Xin Y."/>
            <person name="Zou X."/>
            <person name="Han Y."/>
            <person name="Worley K."/>
            <person name="Muzny D."/>
            <person name="Gibbs R."/>
        </authorList>
    </citation>
    <scope>NUCLEOTIDE SEQUENCE</scope>
    <source>
        <strain evidence="2">Sampled in the wild</strain>
    </source>
</reference>
<accession>A0A8K0KHS8</accession>
<dbReference type="PROSITE" id="PS50994">
    <property type="entry name" value="INTEGRASE"/>
    <property type="match status" value="1"/>
</dbReference>
<keyword evidence="3" id="KW-1185">Reference proteome</keyword>
<dbReference type="Gene3D" id="3.30.420.10">
    <property type="entry name" value="Ribonuclease H-like superfamily/Ribonuclease H"/>
    <property type="match status" value="1"/>
</dbReference>
<evidence type="ECO:0000313" key="2">
    <source>
        <dbReference type="EMBL" id="KAG8234494.1"/>
    </source>
</evidence>